<evidence type="ECO:0000313" key="2">
    <source>
        <dbReference type="EMBL" id="MCV2402503.1"/>
    </source>
</evidence>
<evidence type="ECO:0000259" key="1">
    <source>
        <dbReference type="Pfam" id="PF13649"/>
    </source>
</evidence>
<gene>
    <name evidence="2" type="ORF">OFY17_06310</name>
</gene>
<keyword evidence="2" id="KW-0808">Transferase</keyword>
<proteinExistence type="predicted"/>
<dbReference type="Pfam" id="PF13649">
    <property type="entry name" value="Methyltransf_25"/>
    <property type="match status" value="1"/>
</dbReference>
<sequence length="198" mass="22447">MDKNTEVWRQYYDQALSRPHSKRIEFAVSLNKSGLEVAIDCGCGTGRDIAYLAEKGYRVYGFDINPDAIDICRDRFDPFTPVSITESSFENFDYPIAGIINASSSLFFANPLVFENTWNNLESSIVAGGVFVGDFMGLKDSWASNYRTPTTPLSEDAVRVLFENFDVIKFIERDEKAKTSLGKLKHWHTYSVIAIKRQ</sequence>
<organism evidence="2 3">
    <name type="scientific">Marinomonas sargassi</name>
    <dbReference type="NCBI Taxonomy" id="2984494"/>
    <lineage>
        <taxon>Bacteria</taxon>
        <taxon>Pseudomonadati</taxon>
        <taxon>Pseudomonadota</taxon>
        <taxon>Gammaproteobacteria</taxon>
        <taxon>Oceanospirillales</taxon>
        <taxon>Oceanospirillaceae</taxon>
        <taxon>Marinomonas</taxon>
    </lineage>
</organism>
<dbReference type="EMBL" id="JAOVZB010000002">
    <property type="protein sequence ID" value="MCV2402503.1"/>
    <property type="molecule type" value="Genomic_DNA"/>
</dbReference>
<dbReference type="RefSeq" id="WP_263529883.1">
    <property type="nucleotide sequence ID" value="NZ_JAOVZB010000002.1"/>
</dbReference>
<protein>
    <submittedName>
        <fullName evidence="2">Methyltransferase domain-containing protein</fullName>
    </submittedName>
</protein>
<dbReference type="Proteomes" id="UP001209713">
    <property type="component" value="Unassembled WGS sequence"/>
</dbReference>
<dbReference type="GO" id="GO:0008168">
    <property type="term" value="F:methyltransferase activity"/>
    <property type="evidence" value="ECO:0007669"/>
    <property type="project" value="UniProtKB-KW"/>
</dbReference>
<reference evidence="2 3" key="1">
    <citation type="submission" date="2022-10" db="EMBL/GenBank/DDBJ databases">
        <title>Marinomonas transparenta sp. nov. and Marinomonas sargassi sp. nov., isolated from marine alga (Sargassum natans (L.) Gaillon).</title>
        <authorList>
            <person name="Wang Y."/>
        </authorList>
    </citation>
    <scope>NUCLEOTIDE SEQUENCE [LARGE SCALE GENOMIC DNA]</scope>
    <source>
        <strain evidence="2 3">C2222</strain>
    </source>
</reference>
<dbReference type="Gene3D" id="3.40.50.150">
    <property type="entry name" value="Vaccinia Virus protein VP39"/>
    <property type="match status" value="1"/>
</dbReference>
<accession>A0ABT2YRJ1</accession>
<feature type="domain" description="Methyltransferase" evidence="1">
    <location>
        <begin position="39"/>
        <end position="95"/>
    </location>
</feature>
<evidence type="ECO:0000313" key="3">
    <source>
        <dbReference type="Proteomes" id="UP001209713"/>
    </source>
</evidence>
<dbReference type="SUPFAM" id="SSF53335">
    <property type="entry name" value="S-adenosyl-L-methionine-dependent methyltransferases"/>
    <property type="match status" value="1"/>
</dbReference>
<dbReference type="InterPro" id="IPR041698">
    <property type="entry name" value="Methyltransf_25"/>
</dbReference>
<keyword evidence="3" id="KW-1185">Reference proteome</keyword>
<dbReference type="CDD" id="cd02440">
    <property type="entry name" value="AdoMet_MTases"/>
    <property type="match status" value="1"/>
</dbReference>
<comment type="caution">
    <text evidence="2">The sequence shown here is derived from an EMBL/GenBank/DDBJ whole genome shotgun (WGS) entry which is preliminary data.</text>
</comment>
<keyword evidence="2" id="KW-0489">Methyltransferase</keyword>
<dbReference type="GO" id="GO:0032259">
    <property type="term" value="P:methylation"/>
    <property type="evidence" value="ECO:0007669"/>
    <property type="project" value="UniProtKB-KW"/>
</dbReference>
<dbReference type="InterPro" id="IPR029063">
    <property type="entry name" value="SAM-dependent_MTases_sf"/>
</dbReference>
<name>A0ABT2YRJ1_9GAMM</name>